<protein>
    <submittedName>
        <fullName evidence="7">OmtB</fullName>
    </submittedName>
</protein>
<feature type="active site" description="Proton acceptor" evidence="4">
    <location>
        <position position="238"/>
    </location>
</feature>
<dbReference type="Pfam" id="PF08100">
    <property type="entry name" value="Dimerisation"/>
    <property type="match status" value="1"/>
</dbReference>
<organism evidence="7 8">
    <name type="scientific">Penicillium atrosanguineum</name>
    <dbReference type="NCBI Taxonomy" id="1132637"/>
    <lineage>
        <taxon>Eukaryota</taxon>
        <taxon>Fungi</taxon>
        <taxon>Dikarya</taxon>
        <taxon>Ascomycota</taxon>
        <taxon>Pezizomycotina</taxon>
        <taxon>Eurotiomycetes</taxon>
        <taxon>Eurotiomycetidae</taxon>
        <taxon>Eurotiales</taxon>
        <taxon>Aspergillaceae</taxon>
        <taxon>Penicillium</taxon>
    </lineage>
</organism>
<dbReference type="SUPFAM" id="SSF46785">
    <property type="entry name" value="Winged helix' DNA-binding domain"/>
    <property type="match status" value="1"/>
</dbReference>
<dbReference type="InterPro" id="IPR036390">
    <property type="entry name" value="WH_DNA-bd_sf"/>
</dbReference>
<dbReference type="InterPro" id="IPR029063">
    <property type="entry name" value="SAM-dependent_MTases_sf"/>
</dbReference>
<comment type="caution">
    <text evidence="7">The sequence shown here is derived from an EMBL/GenBank/DDBJ whole genome shotgun (WGS) entry which is preliminary data.</text>
</comment>
<keyword evidence="1" id="KW-0489">Methyltransferase</keyword>
<dbReference type="InterPro" id="IPR036388">
    <property type="entry name" value="WH-like_DNA-bd_sf"/>
</dbReference>
<dbReference type="Gene3D" id="3.40.50.150">
    <property type="entry name" value="Vaccinia Virus protein VP39"/>
    <property type="match status" value="1"/>
</dbReference>
<dbReference type="InterPro" id="IPR012967">
    <property type="entry name" value="COMT_dimerisation"/>
</dbReference>
<evidence type="ECO:0000256" key="2">
    <source>
        <dbReference type="ARBA" id="ARBA00022679"/>
    </source>
</evidence>
<dbReference type="GO" id="GO:0044550">
    <property type="term" value="P:secondary metabolite biosynthetic process"/>
    <property type="evidence" value="ECO:0007669"/>
    <property type="project" value="UniProtKB-ARBA"/>
</dbReference>
<evidence type="ECO:0000313" key="7">
    <source>
        <dbReference type="EMBL" id="KAJ5330376.1"/>
    </source>
</evidence>
<accession>A0A9W9QB24</accession>
<proteinExistence type="predicted"/>
<dbReference type="GO" id="GO:0046983">
    <property type="term" value="F:protein dimerization activity"/>
    <property type="evidence" value="ECO:0007669"/>
    <property type="project" value="InterPro"/>
</dbReference>
<dbReference type="PIRSF" id="PIRSF005739">
    <property type="entry name" value="O-mtase"/>
    <property type="match status" value="1"/>
</dbReference>
<dbReference type="Gene3D" id="1.10.10.10">
    <property type="entry name" value="Winged helix-like DNA-binding domain superfamily/Winged helix DNA-binding domain"/>
    <property type="match status" value="1"/>
</dbReference>
<evidence type="ECO:0000256" key="3">
    <source>
        <dbReference type="ARBA" id="ARBA00022691"/>
    </source>
</evidence>
<evidence type="ECO:0000259" key="6">
    <source>
        <dbReference type="Pfam" id="PF08100"/>
    </source>
</evidence>
<dbReference type="PANTHER" id="PTHR43712">
    <property type="entry name" value="PUTATIVE (AFU_ORTHOLOGUE AFUA_4G14580)-RELATED"/>
    <property type="match status" value="1"/>
</dbReference>
<keyword evidence="3" id="KW-0949">S-adenosyl-L-methionine</keyword>
<dbReference type="PROSITE" id="PS51683">
    <property type="entry name" value="SAM_OMT_II"/>
    <property type="match status" value="1"/>
</dbReference>
<dbReference type="AlphaFoldDB" id="A0A9W9QB24"/>
<feature type="domain" description="O-methyltransferase C-terminal" evidence="5">
    <location>
        <begin position="95"/>
        <end position="308"/>
    </location>
</feature>
<reference evidence="7" key="2">
    <citation type="journal article" date="2023" name="IMA Fungus">
        <title>Comparative genomic study of the Penicillium genus elucidates a diverse pangenome and 15 lateral gene transfer events.</title>
        <authorList>
            <person name="Petersen C."/>
            <person name="Sorensen T."/>
            <person name="Nielsen M.R."/>
            <person name="Sondergaard T.E."/>
            <person name="Sorensen J.L."/>
            <person name="Fitzpatrick D.A."/>
            <person name="Frisvad J.C."/>
            <person name="Nielsen K.L."/>
        </authorList>
    </citation>
    <scope>NUCLEOTIDE SEQUENCE</scope>
    <source>
        <strain evidence="7">IBT 21472</strain>
    </source>
</reference>
<dbReference type="SUPFAM" id="SSF53335">
    <property type="entry name" value="S-adenosyl-L-methionine-dependent methyltransferases"/>
    <property type="match status" value="1"/>
</dbReference>
<dbReference type="GO" id="GO:0032259">
    <property type="term" value="P:methylation"/>
    <property type="evidence" value="ECO:0007669"/>
    <property type="project" value="UniProtKB-KW"/>
</dbReference>
<keyword evidence="2" id="KW-0808">Transferase</keyword>
<dbReference type="Proteomes" id="UP001147746">
    <property type="component" value="Unassembled WGS sequence"/>
</dbReference>
<sequence>MNMLPAIQAGCEMGLFRTLTESEEPLSIESLSEQTGAAPTLLRRILRYLTSNGEVTETGKDCFEANYRTQALAAPAFQDSIYWMFNIGNPTYQRLPETLRKNGNTDSSKELPFQRAFNTDMAFFGWSKQHPEYLRTFQSLMTVPHDGDWTNVISIPSLAMSVTAEQAVVVDIGGNVGHQSARLRARYPDLPGRIIVQDLPETIQNAEAIEGVEFMVHNFFEPQPIKGAKVYYIRNILHDWDDEKSTQILKSLVPAMDAHSLVVIDDMAVPDTGSHWWPACLDIIMFSFFGALERTESQWTDLVSGAGLKLIDIKSYNSTTVDSIIIASLP</sequence>
<gene>
    <name evidence="7" type="ORF">N7476_000159</name>
</gene>
<dbReference type="Pfam" id="PF00891">
    <property type="entry name" value="Methyltransf_2"/>
    <property type="match status" value="1"/>
</dbReference>
<dbReference type="EMBL" id="JAPZBO010000001">
    <property type="protein sequence ID" value="KAJ5330376.1"/>
    <property type="molecule type" value="Genomic_DNA"/>
</dbReference>
<dbReference type="InterPro" id="IPR001077">
    <property type="entry name" value="COMT_C"/>
</dbReference>
<evidence type="ECO:0000259" key="5">
    <source>
        <dbReference type="Pfam" id="PF00891"/>
    </source>
</evidence>
<dbReference type="GO" id="GO:0008171">
    <property type="term" value="F:O-methyltransferase activity"/>
    <property type="evidence" value="ECO:0007669"/>
    <property type="project" value="InterPro"/>
</dbReference>
<evidence type="ECO:0000313" key="8">
    <source>
        <dbReference type="Proteomes" id="UP001147746"/>
    </source>
</evidence>
<dbReference type="InterPro" id="IPR016461">
    <property type="entry name" value="COMT-like"/>
</dbReference>
<evidence type="ECO:0000256" key="4">
    <source>
        <dbReference type="PIRSR" id="PIRSR005739-1"/>
    </source>
</evidence>
<dbReference type="PANTHER" id="PTHR43712:SF4">
    <property type="entry name" value="O-METHYLTRANSFERASE DOMAIN-CONTAINING PROTEIN"/>
    <property type="match status" value="1"/>
</dbReference>
<keyword evidence="8" id="KW-1185">Reference proteome</keyword>
<name>A0A9W9QB24_9EURO</name>
<feature type="domain" description="O-methyltransferase dimerisation" evidence="6">
    <location>
        <begin position="6"/>
        <end position="73"/>
    </location>
</feature>
<reference evidence="7" key="1">
    <citation type="submission" date="2022-12" db="EMBL/GenBank/DDBJ databases">
        <authorList>
            <person name="Petersen C."/>
        </authorList>
    </citation>
    <scope>NUCLEOTIDE SEQUENCE</scope>
    <source>
        <strain evidence="7">IBT 21472</strain>
    </source>
</reference>
<evidence type="ECO:0000256" key="1">
    <source>
        <dbReference type="ARBA" id="ARBA00022603"/>
    </source>
</evidence>